<dbReference type="EMBL" id="FUXZ01000023">
    <property type="protein sequence ID" value="SKA72745.1"/>
    <property type="molecule type" value="Genomic_DNA"/>
</dbReference>
<feature type="non-terminal residue" evidence="1">
    <location>
        <position position="82"/>
    </location>
</feature>
<dbReference type="OrthoDB" id="2014181at2"/>
<proteinExistence type="predicted"/>
<keyword evidence="2" id="KW-1185">Reference proteome</keyword>
<evidence type="ECO:0000313" key="2">
    <source>
        <dbReference type="Proteomes" id="UP000190814"/>
    </source>
</evidence>
<organism evidence="1 2">
    <name type="scientific">Eubacterium uniforme</name>
    <dbReference type="NCBI Taxonomy" id="39495"/>
    <lineage>
        <taxon>Bacteria</taxon>
        <taxon>Bacillati</taxon>
        <taxon>Bacillota</taxon>
        <taxon>Clostridia</taxon>
        <taxon>Eubacteriales</taxon>
        <taxon>Eubacteriaceae</taxon>
        <taxon>Eubacterium</taxon>
    </lineage>
</organism>
<dbReference type="AlphaFoldDB" id="A0A1T4W6W2"/>
<dbReference type="RefSeq" id="WP_143405126.1">
    <property type="nucleotide sequence ID" value="NZ_FUXZ01000023.1"/>
</dbReference>
<dbReference type="Proteomes" id="UP000190814">
    <property type="component" value="Unassembled WGS sequence"/>
</dbReference>
<gene>
    <name evidence="1" type="ORF">SAMN02745111_02410</name>
</gene>
<protein>
    <submittedName>
        <fullName evidence="1">Uncharacterized protein</fullName>
    </submittedName>
</protein>
<reference evidence="1 2" key="1">
    <citation type="submission" date="2017-02" db="EMBL/GenBank/DDBJ databases">
        <authorList>
            <person name="Peterson S.W."/>
        </authorList>
    </citation>
    <scope>NUCLEOTIDE SEQUENCE [LARGE SCALE GENOMIC DNA]</scope>
    <source>
        <strain evidence="1 2">ATCC 35992</strain>
    </source>
</reference>
<name>A0A1T4W6W2_9FIRM</name>
<accession>A0A1T4W6W2</accession>
<evidence type="ECO:0000313" key="1">
    <source>
        <dbReference type="EMBL" id="SKA72745.1"/>
    </source>
</evidence>
<sequence>MSDINADLSEVIQVLRFSGEALKDVALLIKGAGELAGKTISKSALKALQIRMKLHFWDLSLPGINRPYNSVSIGTMEKITGG</sequence>